<keyword evidence="3" id="KW-1185">Reference proteome</keyword>
<dbReference type="GO" id="GO:0009401">
    <property type="term" value="P:phosphoenolpyruvate-dependent sugar phosphotransferase system"/>
    <property type="evidence" value="ECO:0007669"/>
    <property type="project" value="TreeGrafter"/>
</dbReference>
<sequence length="434" mass="49407">MIVREFMDLVRSNKHDNKRVGVFSICSAHPVVLEASLLHAKRNDYLLVIEATSNQVNQFGGYTGMRPVDFYDYIRRLAKGTDYPFDRILLGGDHLGPNMWKNENAEIAMEKACEMIRQYVVAGFRKIHLDASMFCKDDKGDRSKPLDDKIVAERAARLCKVAEETWSALDNKGEPPCYIIGTEVPIPGGMTSNHHGVNPTEPEAAVKTITVTREVFVNNGLESAWDRVVGLVIQPGVEFGDDTVVMYDPDKAHELHQALAKYDSLVCEAHSTDYQTEGALSCLVEDHCCILKVGPWVTYAYREVLFALESIEKELAGKQDFTKISTLRKTIEEVMVENPQYWKNYYAEGPDLPLTMAYSYSDRVRYYWEQPKIKDAVQLLRNNLKSIEIPRSLLSQYLPIEYLEIMEGKLSVDLDDIIYRHIQLVLDTYRNACG</sequence>
<dbReference type="PIRSF" id="PIRSF009264">
    <property type="entry name" value="TagBP_ald_AgaZ"/>
    <property type="match status" value="1"/>
</dbReference>
<reference evidence="2 3" key="2">
    <citation type="submission" date="2018-09" db="EMBL/GenBank/DDBJ databases">
        <title>Genome of Sphaerochaeta halotolerans strain 4-11.</title>
        <authorList>
            <person name="Nazina T.N."/>
            <person name="Sokolova D.S."/>
        </authorList>
    </citation>
    <scope>NUCLEOTIDE SEQUENCE [LARGE SCALE GENOMIC DNA]</scope>
    <source>
        <strain evidence="2 3">4-11</strain>
    </source>
</reference>
<name>A0A372MK33_9SPIR</name>
<protein>
    <submittedName>
        <fullName evidence="2">Tagatose-bisphosphate aldolase</fullName>
    </submittedName>
</protein>
<comment type="caution">
    <text evidence="2">The sequence shown here is derived from an EMBL/GenBank/DDBJ whole genome shotgun (WGS) entry which is preliminary data.</text>
</comment>
<dbReference type="RefSeq" id="WP_117328913.1">
    <property type="nucleotide sequence ID" value="NZ_QUWK01000001.1"/>
</dbReference>
<dbReference type="Pfam" id="PF08013">
    <property type="entry name" value="GatZ_KbaZ-like"/>
    <property type="match status" value="1"/>
</dbReference>
<dbReference type="InterPro" id="IPR013785">
    <property type="entry name" value="Aldolase_TIM"/>
</dbReference>
<proteinExistence type="predicted"/>
<evidence type="ECO:0000256" key="1">
    <source>
        <dbReference type="ARBA" id="ARBA00005007"/>
    </source>
</evidence>
<dbReference type="AlphaFoldDB" id="A0A372MK33"/>
<dbReference type="InterPro" id="IPR050303">
    <property type="entry name" value="GatZ_KbaZ_carbometab"/>
</dbReference>
<dbReference type="PANTHER" id="PTHR32502:SF2">
    <property type="entry name" value="D-TAGATOSE-1,6-BISPHOSPHATE ALDOLASE SUBUNIT KBAZ"/>
    <property type="match status" value="1"/>
</dbReference>
<reference evidence="3" key="1">
    <citation type="submission" date="2018-08" db="EMBL/GenBank/DDBJ databases">
        <authorList>
            <person name="Grouzdev D.S."/>
            <person name="Krutkina M.S."/>
        </authorList>
    </citation>
    <scope>NUCLEOTIDE SEQUENCE [LARGE SCALE GENOMIC DNA]</scope>
    <source>
        <strain evidence="3">4-11</strain>
    </source>
</reference>
<dbReference type="GO" id="GO:0005975">
    <property type="term" value="P:carbohydrate metabolic process"/>
    <property type="evidence" value="ECO:0007669"/>
    <property type="project" value="InterPro"/>
</dbReference>
<dbReference type="EMBL" id="QUWK01000001">
    <property type="protein sequence ID" value="RFU96094.1"/>
    <property type="molecule type" value="Genomic_DNA"/>
</dbReference>
<gene>
    <name evidence="2" type="ORF">DYP60_00535</name>
</gene>
<dbReference type="InterPro" id="IPR012062">
    <property type="entry name" value="GatZ/KbaZ-like"/>
</dbReference>
<dbReference type="Gene3D" id="3.20.20.70">
    <property type="entry name" value="Aldolase class I"/>
    <property type="match status" value="1"/>
</dbReference>
<accession>A0A372MK33</accession>
<evidence type="ECO:0000313" key="3">
    <source>
        <dbReference type="Proteomes" id="UP000264002"/>
    </source>
</evidence>
<dbReference type="Gene3D" id="1.10.400.20">
    <property type="entry name" value="putative tagatose 6-phosphate kinase domain like"/>
    <property type="match status" value="1"/>
</dbReference>
<comment type="pathway">
    <text evidence="1">Carbohydrate metabolism.</text>
</comment>
<dbReference type="PANTHER" id="PTHR32502">
    <property type="entry name" value="N-ACETYLGALACTOSAMINE PERMEASE II COMPONENT-RELATED"/>
    <property type="match status" value="1"/>
</dbReference>
<organism evidence="2 3">
    <name type="scientific">Sphaerochaeta halotolerans</name>
    <dbReference type="NCBI Taxonomy" id="2293840"/>
    <lineage>
        <taxon>Bacteria</taxon>
        <taxon>Pseudomonadati</taxon>
        <taxon>Spirochaetota</taxon>
        <taxon>Spirochaetia</taxon>
        <taxon>Spirochaetales</taxon>
        <taxon>Sphaerochaetaceae</taxon>
        <taxon>Sphaerochaeta</taxon>
    </lineage>
</organism>
<dbReference type="SUPFAM" id="SSF51569">
    <property type="entry name" value="Aldolase"/>
    <property type="match status" value="1"/>
</dbReference>
<dbReference type="GO" id="GO:0005886">
    <property type="term" value="C:plasma membrane"/>
    <property type="evidence" value="ECO:0007669"/>
    <property type="project" value="TreeGrafter"/>
</dbReference>
<evidence type="ECO:0000313" key="2">
    <source>
        <dbReference type="EMBL" id="RFU96094.1"/>
    </source>
</evidence>
<dbReference type="Proteomes" id="UP000264002">
    <property type="component" value="Unassembled WGS sequence"/>
</dbReference>